<dbReference type="SMART" id="SM00228">
    <property type="entry name" value="PDZ"/>
    <property type="match status" value="1"/>
</dbReference>
<evidence type="ECO:0000256" key="9">
    <source>
        <dbReference type="SAM" id="MobiDB-lite"/>
    </source>
</evidence>
<reference evidence="13" key="1">
    <citation type="submission" date="2020-11" db="EMBL/GenBank/DDBJ databases">
        <authorList>
            <person name="Tran Van P."/>
        </authorList>
    </citation>
    <scope>NUCLEOTIDE SEQUENCE</scope>
</reference>
<feature type="coiled-coil region" evidence="8">
    <location>
        <begin position="528"/>
        <end position="555"/>
    </location>
</feature>
<evidence type="ECO:0000256" key="6">
    <source>
        <dbReference type="ARBA" id="ARBA00023136"/>
    </source>
</evidence>
<dbReference type="GO" id="GO:0097120">
    <property type="term" value="P:receptor localization to synapse"/>
    <property type="evidence" value="ECO:0007669"/>
    <property type="project" value="TreeGrafter"/>
</dbReference>
<dbReference type="Proteomes" id="UP000678499">
    <property type="component" value="Unassembled WGS sequence"/>
</dbReference>
<feature type="region of interest" description="Disordered" evidence="9">
    <location>
        <begin position="608"/>
        <end position="627"/>
    </location>
</feature>
<feature type="transmembrane region" description="Helical" evidence="10">
    <location>
        <begin position="152"/>
        <end position="176"/>
    </location>
</feature>
<evidence type="ECO:0000256" key="5">
    <source>
        <dbReference type="ARBA" id="ARBA00023054"/>
    </source>
</evidence>
<feature type="transmembrane region" description="Helical" evidence="10">
    <location>
        <begin position="334"/>
        <end position="355"/>
    </location>
</feature>
<dbReference type="GO" id="GO:0030054">
    <property type="term" value="C:cell junction"/>
    <property type="evidence" value="ECO:0007669"/>
    <property type="project" value="TreeGrafter"/>
</dbReference>
<proteinExistence type="predicted"/>
<dbReference type="PANTHER" id="PTHR23119">
    <property type="entry name" value="DISCS LARGE"/>
    <property type="match status" value="1"/>
</dbReference>
<comment type="subcellular location">
    <subcellularLocation>
        <location evidence="1">Membrane</location>
    </subcellularLocation>
</comment>
<dbReference type="Gene3D" id="2.30.42.10">
    <property type="match status" value="1"/>
</dbReference>
<keyword evidence="10" id="KW-1133">Transmembrane helix</keyword>
<keyword evidence="5 8" id="KW-0175">Coiled coil</keyword>
<dbReference type="PROSITE" id="PS50106">
    <property type="entry name" value="PDZ"/>
    <property type="match status" value="1"/>
</dbReference>
<evidence type="ECO:0000259" key="12">
    <source>
        <dbReference type="PROSITE" id="PS51905"/>
    </source>
</evidence>
<evidence type="ECO:0000256" key="7">
    <source>
        <dbReference type="PROSITE-ProRule" id="PRU01253"/>
    </source>
</evidence>
<keyword evidence="10" id="KW-0812">Transmembrane</keyword>
<evidence type="ECO:0000256" key="1">
    <source>
        <dbReference type="ARBA" id="ARBA00004370"/>
    </source>
</evidence>
<dbReference type="EMBL" id="CAJPEX010000560">
    <property type="protein sequence ID" value="CAG0916283.1"/>
    <property type="molecule type" value="Genomic_DNA"/>
</dbReference>
<dbReference type="GO" id="GO:0019901">
    <property type="term" value="F:protein kinase binding"/>
    <property type="evidence" value="ECO:0007669"/>
    <property type="project" value="TreeGrafter"/>
</dbReference>
<evidence type="ECO:0000256" key="4">
    <source>
        <dbReference type="ARBA" id="ARBA00022833"/>
    </source>
</evidence>
<sequence>MAFNHEPGTSMKCLSIPIKLVKDQMIDAEGREIRRCGFKIGGGIDQDFTRSPQGYMDNGIYVTEVHEGSPASESGLKVHDKILQCNGYDFTMVTHKKAVSYIQKHPVLSLLIARKGVTHSKIQLLCLSSMVRAREGYAPVEMEVHSCCSSKAACVIVAVLDMLSSCSILAAVLWLVTVSEPQIIGAILNLNLWGVAMWLVFRSIVSFFTSTLMIIAVARGNEFLMLPWLVSAAASFFGGAVVAIAAPLGLVLLRVSGQDDSYAGPDPKLLVGSCILISIGVAIALCLYFIPLSHYLILLKRSKKMKQLPQNQDSMQSMLPLLRLTHDPGPDPKLLVGSCILISIGVAIALCLYFIPLSHYLFLKLLEVLLERIFRLVNSAETIEENETTAAKPGFNAVDVTPPASYPRSYLNLKRLVCSHHPYLIFKDQKLGKDDSNYALQIALKHMKDRCQKQQARIQVLEEENKRLIQNKSELYSEIGKLQEHNIRLRERNLALNHEVHSKHQESCDMRENISSLSRDHASCASQLNGLQSDCETLKTKVSRLTEENKELKRRSFELAIGALTSVGVQTDSLTESPSCEIKVERVARAQSPLGRLTSWIGGRKSVAKDSGTGLEVPADPPSLKEREDKNGFLVVDVLDQKVPTSDDDSLLHDTLSKSDQKGIRLRDTALRQRTLLKRCLDYLRLVERNAGNKILRLDCEKDFDREQDRDCSSVELPVSDRTAKHSDSSHHSTCSRCDSSKLANSDKSVGTTESFADEVIDNCATMVCVEPCSTSTRVCPMCEQVFPVSMSFKEFEAHVTAHFVSGDSLIGEFEDLDLSIQGGETTHLFDVRS</sequence>
<dbReference type="InterPro" id="IPR050614">
    <property type="entry name" value="Synaptic_Scaffolding_LAP-MAGUK"/>
</dbReference>
<evidence type="ECO:0000313" key="14">
    <source>
        <dbReference type="Proteomes" id="UP000678499"/>
    </source>
</evidence>
<feature type="coiled-coil region" evidence="8">
    <location>
        <begin position="444"/>
        <end position="478"/>
    </location>
</feature>
<dbReference type="AlphaFoldDB" id="A0A7R9BKF2"/>
<dbReference type="Gene3D" id="6.20.250.40">
    <property type="match status" value="1"/>
</dbReference>
<gene>
    <name evidence="13" type="ORF">NMOB1V02_LOCUS3908</name>
</gene>
<feature type="domain" description="PDZ" evidence="11">
    <location>
        <begin position="17"/>
        <end position="104"/>
    </location>
</feature>
<organism evidence="13">
    <name type="scientific">Notodromas monacha</name>
    <dbReference type="NCBI Taxonomy" id="399045"/>
    <lineage>
        <taxon>Eukaryota</taxon>
        <taxon>Metazoa</taxon>
        <taxon>Ecdysozoa</taxon>
        <taxon>Arthropoda</taxon>
        <taxon>Crustacea</taxon>
        <taxon>Oligostraca</taxon>
        <taxon>Ostracoda</taxon>
        <taxon>Podocopa</taxon>
        <taxon>Podocopida</taxon>
        <taxon>Cypridocopina</taxon>
        <taxon>Cypridoidea</taxon>
        <taxon>Cyprididae</taxon>
        <taxon>Notodromas</taxon>
    </lineage>
</organism>
<feature type="transmembrane region" description="Helical" evidence="10">
    <location>
        <begin position="270"/>
        <end position="298"/>
    </location>
</feature>
<keyword evidence="14" id="KW-1185">Reference proteome</keyword>
<dbReference type="Pfam" id="PF00595">
    <property type="entry name" value="PDZ"/>
    <property type="match status" value="1"/>
</dbReference>
<dbReference type="EMBL" id="OA882597">
    <property type="protein sequence ID" value="CAD7276131.1"/>
    <property type="molecule type" value="Genomic_DNA"/>
</dbReference>
<feature type="transmembrane region" description="Helical" evidence="10">
    <location>
        <begin position="225"/>
        <end position="250"/>
    </location>
</feature>
<evidence type="ECO:0008006" key="15">
    <source>
        <dbReference type="Google" id="ProtNLM"/>
    </source>
</evidence>
<keyword evidence="4" id="KW-0862">Zinc</keyword>
<dbReference type="OrthoDB" id="10033291at2759"/>
<keyword evidence="3 7" id="KW-0863">Zinc-finger</keyword>
<feature type="domain" description="UBZ1-type" evidence="12">
    <location>
        <begin position="777"/>
        <end position="803"/>
    </location>
</feature>
<dbReference type="InterPro" id="IPR036034">
    <property type="entry name" value="PDZ_sf"/>
</dbReference>
<accession>A0A7R9BKF2</accession>
<protein>
    <recommendedName>
        <fullName evidence="15">PDZ domain-containing protein</fullName>
    </recommendedName>
</protein>
<dbReference type="GO" id="GO:0043113">
    <property type="term" value="P:receptor clustering"/>
    <property type="evidence" value="ECO:0007669"/>
    <property type="project" value="TreeGrafter"/>
</dbReference>
<evidence type="ECO:0000256" key="10">
    <source>
        <dbReference type="SAM" id="Phobius"/>
    </source>
</evidence>
<evidence type="ECO:0000256" key="2">
    <source>
        <dbReference type="ARBA" id="ARBA00022723"/>
    </source>
</evidence>
<feature type="compositionally biased region" description="Polar residues" evidence="9">
    <location>
        <begin position="732"/>
        <end position="748"/>
    </location>
</feature>
<dbReference type="GO" id="GO:0098609">
    <property type="term" value="P:cell-cell adhesion"/>
    <property type="evidence" value="ECO:0007669"/>
    <property type="project" value="TreeGrafter"/>
</dbReference>
<keyword evidence="2" id="KW-0479">Metal-binding</keyword>
<evidence type="ECO:0000256" key="3">
    <source>
        <dbReference type="ARBA" id="ARBA00022771"/>
    </source>
</evidence>
<keyword evidence="6 10" id="KW-0472">Membrane</keyword>
<dbReference type="Pfam" id="PF18112">
    <property type="entry name" value="Zn-C2H2_12"/>
    <property type="match status" value="1"/>
</dbReference>
<evidence type="ECO:0000313" key="13">
    <source>
        <dbReference type="EMBL" id="CAD7276131.1"/>
    </source>
</evidence>
<evidence type="ECO:0000259" key="11">
    <source>
        <dbReference type="PROSITE" id="PS50106"/>
    </source>
</evidence>
<dbReference type="SUPFAM" id="SSF50156">
    <property type="entry name" value="PDZ domain-like"/>
    <property type="match status" value="1"/>
</dbReference>
<feature type="transmembrane region" description="Helical" evidence="10">
    <location>
        <begin position="196"/>
        <end position="218"/>
    </location>
</feature>
<dbReference type="CDD" id="cd10822">
    <property type="entry name" value="PDZ_TAX1BP3-like"/>
    <property type="match status" value="1"/>
</dbReference>
<name>A0A7R9BKF2_9CRUS</name>
<dbReference type="InterPro" id="IPR041641">
    <property type="entry name" value="CALCOCO1/2_Zn_UBZ1"/>
</dbReference>
<evidence type="ECO:0000256" key="8">
    <source>
        <dbReference type="SAM" id="Coils"/>
    </source>
</evidence>
<feature type="region of interest" description="Disordered" evidence="9">
    <location>
        <begin position="723"/>
        <end position="748"/>
    </location>
</feature>
<dbReference type="GO" id="GO:0045197">
    <property type="term" value="P:establishment or maintenance of epithelial cell apical/basal polarity"/>
    <property type="evidence" value="ECO:0007669"/>
    <property type="project" value="TreeGrafter"/>
</dbReference>
<dbReference type="PANTHER" id="PTHR23119:SF51">
    <property type="entry name" value="DISKS LARGE 1 TUMOR SUPPRESSOR PROTEIN"/>
    <property type="match status" value="1"/>
</dbReference>
<dbReference type="GO" id="GO:0008270">
    <property type="term" value="F:zinc ion binding"/>
    <property type="evidence" value="ECO:0007669"/>
    <property type="project" value="UniProtKB-KW"/>
</dbReference>
<dbReference type="InterPro" id="IPR001478">
    <property type="entry name" value="PDZ"/>
</dbReference>
<dbReference type="CDD" id="cd21965">
    <property type="entry name" value="Zn-C2H2_CALCOCO1_TAX1BP1_like"/>
    <property type="match status" value="1"/>
</dbReference>
<dbReference type="GO" id="GO:0016323">
    <property type="term" value="C:basolateral plasma membrane"/>
    <property type="evidence" value="ECO:0007669"/>
    <property type="project" value="TreeGrafter"/>
</dbReference>
<dbReference type="PROSITE" id="PS51905">
    <property type="entry name" value="ZF_UBZ1"/>
    <property type="match status" value="1"/>
</dbReference>